<dbReference type="AlphaFoldDB" id="A0AAF5I0P3"/>
<dbReference type="Gene3D" id="3.40.50.300">
    <property type="entry name" value="P-loop containing nucleotide triphosphate hydrolases"/>
    <property type="match status" value="1"/>
</dbReference>
<dbReference type="SUPFAM" id="SSF50044">
    <property type="entry name" value="SH3-domain"/>
    <property type="match status" value="1"/>
</dbReference>
<dbReference type="Gene3D" id="2.30.30.40">
    <property type="entry name" value="SH3 Domains"/>
    <property type="match status" value="1"/>
</dbReference>
<keyword evidence="3" id="KW-1185">Reference proteome</keyword>
<proteinExistence type="predicted"/>
<evidence type="ECO:0000256" key="1">
    <source>
        <dbReference type="ARBA" id="ARBA00022553"/>
    </source>
</evidence>
<feature type="domain" description="Guanylate kinase/L-type calcium channel beta subunit" evidence="2">
    <location>
        <begin position="248"/>
        <end position="350"/>
    </location>
</feature>
<protein>
    <submittedName>
        <fullName evidence="4">GuKc domain-containing protein</fullName>
    </submittedName>
</protein>
<keyword evidence="1" id="KW-0597">Phosphoprotein</keyword>
<organism evidence="3 4">
    <name type="scientific">Strongyloides stercoralis</name>
    <name type="common">Threadworm</name>
    <dbReference type="NCBI Taxonomy" id="6248"/>
    <lineage>
        <taxon>Eukaryota</taxon>
        <taxon>Metazoa</taxon>
        <taxon>Ecdysozoa</taxon>
        <taxon>Nematoda</taxon>
        <taxon>Chromadorea</taxon>
        <taxon>Rhabditida</taxon>
        <taxon>Tylenchina</taxon>
        <taxon>Panagrolaimomorpha</taxon>
        <taxon>Strongyloidoidea</taxon>
        <taxon>Strongyloididae</taxon>
        <taxon>Strongyloides</taxon>
    </lineage>
</organism>
<dbReference type="InterPro" id="IPR008145">
    <property type="entry name" value="GK/Ca_channel_bsu"/>
</dbReference>
<dbReference type="InterPro" id="IPR027417">
    <property type="entry name" value="P-loop_NTPase"/>
</dbReference>
<dbReference type="InterPro" id="IPR000584">
    <property type="entry name" value="VDCC_L_bsu"/>
</dbReference>
<dbReference type="CDD" id="cd11863">
    <property type="entry name" value="SH3_CACNB"/>
    <property type="match status" value="1"/>
</dbReference>
<reference evidence="4" key="1">
    <citation type="submission" date="2024-02" db="UniProtKB">
        <authorList>
            <consortium name="WormBaseParasite"/>
        </authorList>
    </citation>
    <scope>IDENTIFICATION</scope>
</reference>
<evidence type="ECO:0000313" key="3">
    <source>
        <dbReference type="Proteomes" id="UP000035681"/>
    </source>
</evidence>
<accession>A0AAF5I0P3</accession>
<dbReference type="GO" id="GO:0005245">
    <property type="term" value="F:voltage-gated calcium channel activity"/>
    <property type="evidence" value="ECO:0007669"/>
    <property type="project" value="InterPro"/>
</dbReference>
<evidence type="ECO:0000259" key="2">
    <source>
        <dbReference type="Pfam" id="PF00625"/>
    </source>
</evidence>
<sequence>ERKMHALARSNLQHFIISYKEPNTVLNERKAVNLEKNNDSLTNIIDGRECHRKMKALLENDGKKKLEQAKKKKVSFAVRTLLPYNGCLENDIPVPGKAVSFQVGQFLHIYEKFNNDWWIGRLVEDGALMGFIPTPTKFQQIRTHRFKILQRGLKKSNSSSSTETTTGKGGQIIYNQAMYYDVVPPMRPVCFIGPSLKGYHVTDFLQKGIFDCLKDYFKDRIVVCKMNQDAISNIGNKLHSTDLNEMFCMEAEKIFEESNKMNLVLLENGNIDNPIQLKNSFLAPIIIYIRIENLKVLRKLIKSNDKCTVHEVKAQLASAESLLRLGKDAFDLVLKENELPKVVKEIVIFLDTYWRATHPNFNEIEKNTFTTLRPKVSFNEPY</sequence>
<dbReference type="PANTHER" id="PTHR11824">
    <property type="entry name" value="VOLTAGE-DEPENDENT CALCIUM CHANNEL BETA SUBUNIT"/>
    <property type="match status" value="1"/>
</dbReference>
<dbReference type="WBParaSite" id="TCONS_00007605.p1">
    <property type="protein sequence ID" value="TCONS_00007605.p1"/>
    <property type="gene ID" value="XLOC_005637"/>
</dbReference>
<evidence type="ECO:0000313" key="4">
    <source>
        <dbReference type="WBParaSite" id="TCONS_00007605.p1"/>
    </source>
</evidence>
<name>A0AAF5I0P3_STRER</name>
<dbReference type="SUPFAM" id="SSF52540">
    <property type="entry name" value="P-loop containing nucleoside triphosphate hydrolases"/>
    <property type="match status" value="1"/>
</dbReference>
<dbReference type="Pfam" id="PF00625">
    <property type="entry name" value="Guanylate_kin"/>
    <property type="match status" value="1"/>
</dbReference>
<dbReference type="Proteomes" id="UP000035681">
    <property type="component" value="Unplaced"/>
</dbReference>
<dbReference type="PRINTS" id="PR01626">
    <property type="entry name" value="LCACHANNELB"/>
</dbReference>
<dbReference type="InterPro" id="IPR036028">
    <property type="entry name" value="SH3-like_dom_sf"/>
</dbReference>
<dbReference type="GO" id="GO:0005891">
    <property type="term" value="C:voltage-gated calcium channel complex"/>
    <property type="evidence" value="ECO:0007669"/>
    <property type="project" value="InterPro"/>
</dbReference>